<accession>A0A495CWC7</accession>
<sequence>MADAANSVPPSEIIVTDQHRMACDGGGGALGHPRVYLEMGQDDFVECPYCDRRFVKAGSSEDPKA</sequence>
<dbReference type="RefSeq" id="WP_075189193.1">
    <property type="nucleotide sequence ID" value="NZ_RBIM01000009.1"/>
</dbReference>
<dbReference type="InterPro" id="IPR019401">
    <property type="entry name" value="Znf_CHCC"/>
</dbReference>
<dbReference type="EMBL" id="RBIM01000009">
    <property type="protein sequence ID" value="RKQ89574.1"/>
    <property type="molecule type" value="Genomic_DNA"/>
</dbReference>
<proteinExistence type="predicted"/>
<protein>
    <submittedName>
        <fullName evidence="2">Putative Zn-finger protein</fullName>
    </submittedName>
</protein>
<dbReference type="Pfam" id="PF10276">
    <property type="entry name" value="zf-CHCC"/>
    <property type="match status" value="1"/>
</dbReference>
<name>A0A495CWC7_9PROT</name>
<organism evidence="2 3">
    <name type="scientific">Maricaulis maris</name>
    <dbReference type="NCBI Taxonomy" id="74318"/>
    <lineage>
        <taxon>Bacteria</taxon>
        <taxon>Pseudomonadati</taxon>
        <taxon>Pseudomonadota</taxon>
        <taxon>Alphaproteobacteria</taxon>
        <taxon>Maricaulales</taxon>
        <taxon>Maricaulaceae</taxon>
        <taxon>Maricaulis</taxon>
    </lineage>
</organism>
<feature type="domain" description="Zinc finger CHCC-type" evidence="1">
    <location>
        <begin position="18"/>
        <end position="54"/>
    </location>
</feature>
<evidence type="ECO:0000313" key="2">
    <source>
        <dbReference type="EMBL" id="RKQ89574.1"/>
    </source>
</evidence>
<reference evidence="2 3" key="1">
    <citation type="submission" date="2018-10" db="EMBL/GenBank/DDBJ databases">
        <title>Genomic Encyclopedia of Type Strains, Phase IV (KMG-IV): sequencing the most valuable type-strain genomes for metagenomic binning, comparative biology and taxonomic classification.</title>
        <authorList>
            <person name="Goeker M."/>
        </authorList>
    </citation>
    <scope>NUCLEOTIDE SEQUENCE [LARGE SCALE GENOMIC DNA]</scope>
    <source>
        <strain evidence="2 3">DSM 4734</strain>
    </source>
</reference>
<dbReference type="AlphaFoldDB" id="A0A495CWC7"/>
<dbReference type="OrthoDB" id="7391570at2"/>
<dbReference type="Proteomes" id="UP000273675">
    <property type="component" value="Unassembled WGS sequence"/>
</dbReference>
<evidence type="ECO:0000259" key="1">
    <source>
        <dbReference type="Pfam" id="PF10276"/>
    </source>
</evidence>
<evidence type="ECO:0000313" key="3">
    <source>
        <dbReference type="Proteomes" id="UP000273675"/>
    </source>
</evidence>
<dbReference type="Gene3D" id="2.60.260.40">
    <property type="entry name" value="q5lls5 like domains"/>
    <property type="match status" value="1"/>
</dbReference>
<gene>
    <name evidence="2" type="ORF">C7435_3276</name>
</gene>
<comment type="caution">
    <text evidence="2">The sequence shown here is derived from an EMBL/GenBank/DDBJ whole genome shotgun (WGS) entry which is preliminary data.</text>
</comment>